<evidence type="ECO:0000259" key="6">
    <source>
        <dbReference type="PROSITE" id="PS51464"/>
    </source>
</evidence>
<dbReference type="GO" id="GO:0016853">
    <property type="term" value="F:isomerase activity"/>
    <property type="evidence" value="ECO:0007669"/>
    <property type="project" value="UniProtKB-KW"/>
</dbReference>
<dbReference type="Pfam" id="PF01380">
    <property type="entry name" value="SIS"/>
    <property type="match status" value="1"/>
</dbReference>
<dbReference type="GO" id="GO:0003700">
    <property type="term" value="F:DNA-binding transcription factor activity"/>
    <property type="evidence" value="ECO:0007669"/>
    <property type="project" value="InterPro"/>
</dbReference>
<organism evidence="7 8">
    <name type="scientific">Planosporangium flavigriseum</name>
    <dbReference type="NCBI Taxonomy" id="373681"/>
    <lineage>
        <taxon>Bacteria</taxon>
        <taxon>Bacillati</taxon>
        <taxon>Actinomycetota</taxon>
        <taxon>Actinomycetes</taxon>
        <taxon>Micromonosporales</taxon>
        <taxon>Micromonosporaceae</taxon>
        <taxon>Planosporangium</taxon>
    </lineage>
</organism>
<feature type="domain" description="SIS" evidence="6">
    <location>
        <begin position="135"/>
        <end position="273"/>
    </location>
</feature>
<dbReference type="InterPro" id="IPR047640">
    <property type="entry name" value="RpiR-like"/>
</dbReference>
<keyword evidence="3" id="KW-0804">Transcription</keyword>
<evidence type="ECO:0000313" key="8">
    <source>
        <dbReference type="Proteomes" id="UP000653674"/>
    </source>
</evidence>
<gene>
    <name evidence="7" type="ORF">Pfl04_49000</name>
</gene>
<evidence type="ECO:0000256" key="4">
    <source>
        <dbReference type="SAM" id="MobiDB-lite"/>
    </source>
</evidence>
<accession>A0A8J3PQV4</accession>
<protein>
    <submittedName>
        <fullName evidence="7">Sugar isomerase</fullName>
    </submittedName>
</protein>
<dbReference type="InterPro" id="IPR046348">
    <property type="entry name" value="SIS_dom_sf"/>
</dbReference>
<feature type="compositionally biased region" description="Basic and acidic residues" evidence="4">
    <location>
        <begin position="1"/>
        <end position="11"/>
    </location>
</feature>
<keyword evidence="7" id="KW-0413">Isomerase</keyword>
<reference evidence="7" key="1">
    <citation type="submission" date="2021-01" db="EMBL/GenBank/DDBJ databases">
        <title>Whole genome shotgun sequence of Planosporangium flavigriseum NBRC 105377.</title>
        <authorList>
            <person name="Komaki H."/>
            <person name="Tamura T."/>
        </authorList>
    </citation>
    <scope>NUCLEOTIDE SEQUENCE</scope>
    <source>
        <strain evidence="7">NBRC 105377</strain>
    </source>
</reference>
<dbReference type="Pfam" id="PF01418">
    <property type="entry name" value="HTH_6"/>
    <property type="match status" value="1"/>
</dbReference>
<dbReference type="InterPro" id="IPR036388">
    <property type="entry name" value="WH-like_DNA-bd_sf"/>
</dbReference>
<proteinExistence type="predicted"/>
<dbReference type="InterPro" id="IPR000281">
    <property type="entry name" value="HTH_RpiR"/>
</dbReference>
<dbReference type="PANTHER" id="PTHR30514">
    <property type="entry name" value="GLUCOKINASE"/>
    <property type="match status" value="1"/>
</dbReference>
<dbReference type="Proteomes" id="UP000653674">
    <property type="component" value="Unassembled WGS sequence"/>
</dbReference>
<dbReference type="PROSITE" id="PS51464">
    <property type="entry name" value="SIS"/>
    <property type="match status" value="1"/>
</dbReference>
<keyword evidence="2" id="KW-0238">DNA-binding</keyword>
<dbReference type="GO" id="GO:1901135">
    <property type="term" value="P:carbohydrate derivative metabolic process"/>
    <property type="evidence" value="ECO:0007669"/>
    <property type="project" value="InterPro"/>
</dbReference>
<evidence type="ECO:0000256" key="3">
    <source>
        <dbReference type="ARBA" id="ARBA00023163"/>
    </source>
</evidence>
<evidence type="ECO:0000256" key="1">
    <source>
        <dbReference type="ARBA" id="ARBA00023015"/>
    </source>
</evidence>
<dbReference type="InterPro" id="IPR035472">
    <property type="entry name" value="RpiR-like_SIS"/>
</dbReference>
<dbReference type="GO" id="GO:0097367">
    <property type="term" value="F:carbohydrate derivative binding"/>
    <property type="evidence" value="ECO:0007669"/>
    <property type="project" value="InterPro"/>
</dbReference>
<feature type="region of interest" description="Disordered" evidence="4">
    <location>
        <begin position="1"/>
        <end position="27"/>
    </location>
</feature>
<dbReference type="RefSeq" id="WP_203981605.1">
    <property type="nucleotide sequence ID" value="NZ_BAAAQJ010000043.1"/>
</dbReference>
<dbReference type="CDD" id="cd05013">
    <property type="entry name" value="SIS_RpiR"/>
    <property type="match status" value="1"/>
</dbReference>
<dbReference type="InterPro" id="IPR009057">
    <property type="entry name" value="Homeodomain-like_sf"/>
</dbReference>
<dbReference type="SUPFAM" id="SSF46689">
    <property type="entry name" value="Homeodomain-like"/>
    <property type="match status" value="1"/>
</dbReference>
<comment type="caution">
    <text evidence="7">The sequence shown here is derived from an EMBL/GenBank/DDBJ whole genome shotgun (WGS) entry which is preliminary data.</text>
</comment>
<keyword evidence="8" id="KW-1185">Reference proteome</keyword>
<dbReference type="GO" id="GO:0003677">
    <property type="term" value="F:DNA binding"/>
    <property type="evidence" value="ECO:0007669"/>
    <property type="project" value="UniProtKB-KW"/>
</dbReference>
<feature type="compositionally biased region" description="Polar residues" evidence="4">
    <location>
        <begin position="15"/>
        <end position="26"/>
    </location>
</feature>
<evidence type="ECO:0000256" key="2">
    <source>
        <dbReference type="ARBA" id="ARBA00023125"/>
    </source>
</evidence>
<dbReference type="SUPFAM" id="SSF53697">
    <property type="entry name" value="SIS domain"/>
    <property type="match status" value="1"/>
</dbReference>
<evidence type="ECO:0000259" key="5">
    <source>
        <dbReference type="PROSITE" id="PS51071"/>
    </source>
</evidence>
<dbReference type="PROSITE" id="PS51071">
    <property type="entry name" value="HTH_RPIR"/>
    <property type="match status" value="1"/>
</dbReference>
<evidence type="ECO:0000313" key="7">
    <source>
        <dbReference type="EMBL" id="GIG76496.1"/>
    </source>
</evidence>
<dbReference type="PANTHER" id="PTHR30514:SF18">
    <property type="entry name" value="RPIR-FAMILY TRANSCRIPTIONAL REGULATOR"/>
    <property type="match status" value="1"/>
</dbReference>
<dbReference type="Gene3D" id="3.40.50.10490">
    <property type="entry name" value="Glucose-6-phosphate isomerase like protein, domain 1"/>
    <property type="match status" value="1"/>
</dbReference>
<name>A0A8J3PQV4_9ACTN</name>
<sequence length="292" mass="31984">MTTHAPPDEQRPTVAEQTRNSMQEFSSAERKVARALLAEYPGAGLDTVAHLAERAGVSAPTVLRFGRRLGYQGFPELQAALRDELARRTSGPLARFETRRPAGSASELVRREAEERGRVIAASLTAITPYEIDAAVALVADKSRRVTCAGGRFSQVLAQYLELYLQQLRPKTRLLDSSPSRRVGQLVDVGRGDVFVLFDYRRYQRDIVALAEQVHCRGASVVLFTDPWLSPAAAYADVVLPTSVDSPSPFDSLAAGFVLCEALAAGVLAVRGEAATKRMRHWDEFDSLELLS</sequence>
<dbReference type="InterPro" id="IPR001347">
    <property type="entry name" value="SIS_dom"/>
</dbReference>
<dbReference type="EMBL" id="BONU01000058">
    <property type="protein sequence ID" value="GIG76496.1"/>
    <property type="molecule type" value="Genomic_DNA"/>
</dbReference>
<dbReference type="Gene3D" id="1.10.10.10">
    <property type="entry name" value="Winged helix-like DNA-binding domain superfamily/Winged helix DNA-binding domain"/>
    <property type="match status" value="1"/>
</dbReference>
<keyword evidence="1" id="KW-0805">Transcription regulation</keyword>
<dbReference type="AlphaFoldDB" id="A0A8J3PQV4"/>
<feature type="domain" description="HTH rpiR-type" evidence="5">
    <location>
        <begin position="12"/>
        <end position="88"/>
    </location>
</feature>